<dbReference type="InterPro" id="IPR001087">
    <property type="entry name" value="GDSL"/>
</dbReference>
<evidence type="ECO:0000313" key="2">
    <source>
        <dbReference type="EMBL" id="KAF5727303.1"/>
    </source>
</evidence>
<comment type="caution">
    <text evidence="2">The sequence shown here is derived from an EMBL/GenBank/DDBJ whole genome shotgun (WGS) entry which is preliminary data.</text>
</comment>
<dbReference type="AlphaFoldDB" id="A0A7J7BZJ7"/>
<proteinExistence type="inferred from homology"/>
<protein>
    <submittedName>
        <fullName evidence="2">GDSL esterase/lipase</fullName>
    </submittedName>
</protein>
<dbReference type="Pfam" id="PF00657">
    <property type="entry name" value="Lipase_GDSL"/>
    <property type="match status" value="1"/>
</dbReference>
<dbReference type="EMBL" id="JAAARO010000022">
    <property type="protein sequence ID" value="KAF5727303.1"/>
    <property type="molecule type" value="Genomic_DNA"/>
</dbReference>
<name>A0A7J7BZJ7_TRIWF</name>
<evidence type="ECO:0000313" key="3">
    <source>
        <dbReference type="Proteomes" id="UP000593562"/>
    </source>
</evidence>
<organism evidence="2 3">
    <name type="scientific">Tripterygium wilfordii</name>
    <name type="common">Thunder God vine</name>
    <dbReference type="NCBI Taxonomy" id="458696"/>
    <lineage>
        <taxon>Eukaryota</taxon>
        <taxon>Viridiplantae</taxon>
        <taxon>Streptophyta</taxon>
        <taxon>Embryophyta</taxon>
        <taxon>Tracheophyta</taxon>
        <taxon>Spermatophyta</taxon>
        <taxon>Magnoliopsida</taxon>
        <taxon>eudicotyledons</taxon>
        <taxon>Gunneridae</taxon>
        <taxon>Pentapetalae</taxon>
        <taxon>rosids</taxon>
        <taxon>fabids</taxon>
        <taxon>Celastrales</taxon>
        <taxon>Celastraceae</taxon>
        <taxon>Tripterygium</taxon>
    </lineage>
</organism>
<dbReference type="InterPro" id="IPR050592">
    <property type="entry name" value="GDSL_lipolytic_enzyme"/>
</dbReference>
<gene>
    <name evidence="2" type="ORF">HS088_TW22G00996</name>
</gene>
<keyword evidence="3" id="KW-1185">Reference proteome</keyword>
<dbReference type="Proteomes" id="UP000593562">
    <property type="component" value="Unassembled WGS sequence"/>
</dbReference>
<dbReference type="GO" id="GO:0016788">
    <property type="term" value="F:hydrolase activity, acting on ester bonds"/>
    <property type="evidence" value="ECO:0007669"/>
    <property type="project" value="InterPro"/>
</dbReference>
<dbReference type="InParanoid" id="A0A7J7BZJ7"/>
<accession>A0A7J7BZJ7</accession>
<dbReference type="Gene3D" id="3.40.50.1110">
    <property type="entry name" value="SGNH hydrolase"/>
    <property type="match status" value="1"/>
</dbReference>
<sequence>MKGCKLTMASTNTTLFLTLLTIIIIFVNNKCNVEALPKFPAILSFGDSTVDSGNNNYIATAAKGNFLPYGQDFPGHKPTGRFSNGKLATDFITSHLGIKETLPPFLDPNLSDEELISGVSFGSGGSGYDDLTSSLARVISMPRQIQLFGEYVERLKSTVGEQMGNKILREVLVIVSSGTNDFIINFYDMPTRRLRYNISGYQDFLHSKLQDFVKVTTHYHFISLINT</sequence>
<dbReference type="PANTHER" id="PTHR45642:SF120">
    <property type="entry name" value="GDSL-LIKE LIPASE_ACYLHYDROLASE"/>
    <property type="match status" value="1"/>
</dbReference>
<comment type="similarity">
    <text evidence="1">Belongs to the 'GDSL' lipolytic enzyme family.</text>
</comment>
<dbReference type="InterPro" id="IPR036514">
    <property type="entry name" value="SGNH_hydro_sf"/>
</dbReference>
<evidence type="ECO:0000256" key="1">
    <source>
        <dbReference type="ARBA" id="ARBA00008668"/>
    </source>
</evidence>
<reference evidence="2 3" key="1">
    <citation type="journal article" date="2020" name="Nat. Commun.">
        <title>Genome of Tripterygium wilfordii and identification of cytochrome P450 involved in triptolide biosynthesis.</title>
        <authorList>
            <person name="Tu L."/>
            <person name="Su P."/>
            <person name="Zhang Z."/>
            <person name="Gao L."/>
            <person name="Wang J."/>
            <person name="Hu T."/>
            <person name="Zhou J."/>
            <person name="Zhang Y."/>
            <person name="Zhao Y."/>
            <person name="Liu Y."/>
            <person name="Song Y."/>
            <person name="Tong Y."/>
            <person name="Lu Y."/>
            <person name="Yang J."/>
            <person name="Xu C."/>
            <person name="Jia M."/>
            <person name="Peters R.J."/>
            <person name="Huang L."/>
            <person name="Gao W."/>
        </authorList>
    </citation>
    <scope>NUCLEOTIDE SEQUENCE [LARGE SCALE GENOMIC DNA]</scope>
    <source>
        <strain evidence="3">cv. XIE 37</strain>
        <tissue evidence="2">Leaf</tissue>
    </source>
</reference>
<dbReference type="PANTHER" id="PTHR45642">
    <property type="entry name" value="GDSL ESTERASE/LIPASE EXL3"/>
    <property type="match status" value="1"/>
</dbReference>